<feature type="region of interest" description="Disordered" evidence="1">
    <location>
        <begin position="35"/>
        <end position="68"/>
    </location>
</feature>
<evidence type="ECO:0000313" key="3">
    <source>
        <dbReference type="Proteomes" id="UP001642464"/>
    </source>
</evidence>
<evidence type="ECO:0000313" key="2">
    <source>
        <dbReference type="EMBL" id="CAK9035070.1"/>
    </source>
</evidence>
<reference evidence="2 3" key="1">
    <citation type="submission" date="2024-02" db="EMBL/GenBank/DDBJ databases">
        <authorList>
            <person name="Chen Y."/>
            <person name="Shah S."/>
            <person name="Dougan E. K."/>
            <person name="Thang M."/>
            <person name="Chan C."/>
        </authorList>
    </citation>
    <scope>NUCLEOTIDE SEQUENCE [LARGE SCALE GENOMIC DNA]</scope>
</reference>
<name>A0ABP0L7I3_9DINO</name>
<dbReference type="EMBL" id="CAXAMM010014925">
    <property type="protein sequence ID" value="CAK9035070.1"/>
    <property type="molecule type" value="Genomic_DNA"/>
</dbReference>
<proteinExistence type="predicted"/>
<accession>A0ABP0L7I3</accession>
<keyword evidence="3" id="KW-1185">Reference proteome</keyword>
<protein>
    <submittedName>
        <fullName evidence="2">Uncharacterized protein</fullName>
    </submittedName>
</protein>
<dbReference type="Proteomes" id="UP001642464">
    <property type="component" value="Unassembled WGS sequence"/>
</dbReference>
<gene>
    <name evidence="2" type="ORF">SCF082_LOCUS21130</name>
</gene>
<evidence type="ECO:0000256" key="1">
    <source>
        <dbReference type="SAM" id="MobiDB-lite"/>
    </source>
</evidence>
<comment type="caution">
    <text evidence="2">The sequence shown here is derived from an EMBL/GenBank/DDBJ whole genome shotgun (WGS) entry which is preliminary data.</text>
</comment>
<organism evidence="2 3">
    <name type="scientific">Durusdinium trenchii</name>
    <dbReference type="NCBI Taxonomy" id="1381693"/>
    <lineage>
        <taxon>Eukaryota</taxon>
        <taxon>Sar</taxon>
        <taxon>Alveolata</taxon>
        <taxon>Dinophyceae</taxon>
        <taxon>Suessiales</taxon>
        <taxon>Symbiodiniaceae</taxon>
        <taxon>Durusdinium</taxon>
    </lineage>
</organism>
<feature type="non-terminal residue" evidence="2">
    <location>
        <position position="1"/>
    </location>
</feature>
<sequence>FKTPKKTLLVDKTSLIETLSLSKVQGNFMEAPTPPLSKVFPAGQATQASRPSFEDEEPTYLPPLRVKAPRPRQLGGTEFYGAVPKHSATFAWSELCATPDPEASLAPVPQVPMKSWYNSYVYVPEPSSEARQYTQRFARGPNGEWVDVVKARRLLDAMDAAQQKQMREEMEREMVLAGMSHLGSAVEADGHSISGIHRTHYMDPYSGEKLIACKGQLQTREEILDQYHIRGAVLPPEEWFDFDNLRFPWPFTKHDRNKPVSQHTYDWFDRRNVYIPNDRSCELVEMPSVYLERHELERWWREEPQGAAPAPMPQPRSMRWHGWHLIYVRRSASGPLGDGRPSCPSLLRERCESSGRLS</sequence>